<evidence type="ECO:0000259" key="3">
    <source>
        <dbReference type="Pfam" id="PF00076"/>
    </source>
</evidence>
<feature type="compositionally biased region" description="Basic and acidic residues" evidence="2">
    <location>
        <begin position="101"/>
        <end position="112"/>
    </location>
</feature>
<protein>
    <submittedName>
        <fullName evidence="4">RNA-binding motif, single-stranded-interacting protein 2</fullName>
    </submittedName>
</protein>
<keyword evidence="1" id="KW-0175">Coiled coil</keyword>
<dbReference type="InterPro" id="IPR035979">
    <property type="entry name" value="RBD_domain_sf"/>
</dbReference>
<evidence type="ECO:0000256" key="2">
    <source>
        <dbReference type="SAM" id="MobiDB-lite"/>
    </source>
</evidence>
<dbReference type="InParanoid" id="A0A2R5G947"/>
<sequence>MKENDGAKVNLGAASPGRSCLNATIGKHRPTSFSTASGTPRATGTPSSASKTPGSATKASPGVSFNPRVESLRVKPGQPCSPVREEETAGEEEEFTSDLSALDKRFTRDKARQHAGLGHEQQRRQTLAGTEGLETHGHARGMRRRVSLGGKGSSLSSSGRRVSFGGSSALPGNTHLSESHVVHELKEELIKREKLDYTRQNRLNGMDIKLKETQTKLGAMQSKFKEQKKEKDELVRQINELKRKNAQLVSSKRRLEMKNKEQDETIKKLLSKVGGMPKLAHRPSSASSTKSSVPAGASTGASPVQEEVFGDAETMLNKSASASSFGDAPRRYTMAPGEVPRIRRGITASKKPPVTNSHFIRVDGLERGTNSHKLLAMCQIYGSIVHLRVTSDVVTGVLKGYVTFMDTKFAQAAVKGLREKGYKARLVDQP</sequence>
<dbReference type="GO" id="GO:0003723">
    <property type="term" value="F:RNA binding"/>
    <property type="evidence" value="ECO:0007669"/>
    <property type="project" value="InterPro"/>
</dbReference>
<feature type="compositionally biased region" description="Low complexity" evidence="2">
    <location>
        <begin position="153"/>
        <end position="168"/>
    </location>
</feature>
<feature type="region of interest" description="Disordered" evidence="2">
    <location>
        <begin position="1"/>
        <end position="175"/>
    </location>
</feature>
<dbReference type="Pfam" id="PF00076">
    <property type="entry name" value="RRM_1"/>
    <property type="match status" value="1"/>
</dbReference>
<comment type="caution">
    <text evidence="4">The sequence shown here is derived from an EMBL/GenBank/DDBJ whole genome shotgun (WGS) entry which is preliminary data.</text>
</comment>
<accession>A0A2R5G947</accession>
<organism evidence="4 5">
    <name type="scientific">Hondaea fermentalgiana</name>
    <dbReference type="NCBI Taxonomy" id="2315210"/>
    <lineage>
        <taxon>Eukaryota</taxon>
        <taxon>Sar</taxon>
        <taxon>Stramenopiles</taxon>
        <taxon>Bigyra</taxon>
        <taxon>Labyrinthulomycetes</taxon>
        <taxon>Thraustochytrida</taxon>
        <taxon>Thraustochytriidae</taxon>
        <taxon>Hondaea</taxon>
    </lineage>
</organism>
<proteinExistence type="predicted"/>
<gene>
    <name evidence="4" type="ORF">FCC1311_038092</name>
</gene>
<name>A0A2R5G947_9STRA</name>
<evidence type="ECO:0000313" key="4">
    <source>
        <dbReference type="EMBL" id="GBG27586.1"/>
    </source>
</evidence>
<dbReference type="InterPro" id="IPR000504">
    <property type="entry name" value="RRM_dom"/>
</dbReference>
<feature type="coiled-coil region" evidence="1">
    <location>
        <begin position="210"/>
        <end position="272"/>
    </location>
</feature>
<dbReference type="SUPFAM" id="SSF54928">
    <property type="entry name" value="RNA-binding domain, RBD"/>
    <property type="match status" value="1"/>
</dbReference>
<feature type="compositionally biased region" description="Polar residues" evidence="2">
    <location>
        <begin position="31"/>
        <end position="58"/>
    </location>
</feature>
<reference evidence="4 5" key="1">
    <citation type="submission" date="2017-12" db="EMBL/GenBank/DDBJ databases">
        <title>Sequencing, de novo assembly and annotation of complete genome of a new Thraustochytrid species, strain FCC1311.</title>
        <authorList>
            <person name="Sedici K."/>
            <person name="Godart F."/>
            <person name="Aiese Cigliano R."/>
            <person name="Sanseverino W."/>
            <person name="Barakat M."/>
            <person name="Ortet P."/>
            <person name="Marechal E."/>
            <person name="Cagnac O."/>
            <person name="Amato A."/>
        </authorList>
    </citation>
    <scope>NUCLEOTIDE SEQUENCE [LARGE SCALE GENOMIC DNA]</scope>
</reference>
<keyword evidence="5" id="KW-1185">Reference proteome</keyword>
<feature type="domain" description="RRM" evidence="3">
    <location>
        <begin position="360"/>
        <end position="423"/>
    </location>
</feature>
<dbReference type="AlphaFoldDB" id="A0A2R5G947"/>
<feature type="region of interest" description="Disordered" evidence="2">
    <location>
        <begin position="276"/>
        <end position="302"/>
    </location>
</feature>
<dbReference type="Proteomes" id="UP000241890">
    <property type="component" value="Unassembled WGS sequence"/>
</dbReference>
<dbReference type="InterPro" id="IPR012677">
    <property type="entry name" value="Nucleotide-bd_a/b_plait_sf"/>
</dbReference>
<dbReference type="EMBL" id="BEYU01000033">
    <property type="protein sequence ID" value="GBG27586.1"/>
    <property type="molecule type" value="Genomic_DNA"/>
</dbReference>
<evidence type="ECO:0000313" key="5">
    <source>
        <dbReference type="Proteomes" id="UP000241890"/>
    </source>
</evidence>
<evidence type="ECO:0000256" key="1">
    <source>
        <dbReference type="SAM" id="Coils"/>
    </source>
</evidence>
<dbReference type="Gene3D" id="3.30.70.330">
    <property type="match status" value="1"/>
</dbReference>